<name>A0A6I2R7D7_FLAPL</name>
<protein>
    <submittedName>
        <fullName evidence="1">Uncharacterized protein</fullName>
    </submittedName>
</protein>
<accession>A0A6I2R7D7</accession>
<comment type="caution">
    <text evidence="1">The sequence shown here is derived from an EMBL/GenBank/DDBJ whole genome shotgun (WGS) entry which is preliminary data.</text>
</comment>
<dbReference type="Proteomes" id="UP000434475">
    <property type="component" value="Unassembled WGS sequence"/>
</dbReference>
<gene>
    <name evidence="1" type="ORF">GKE97_24495</name>
</gene>
<dbReference type="AlphaFoldDB" id="A0A6I2R7D7"/>
<dbReference type="EMBL" id="WKPR01000047">
    <property type="protein sequence ID" value="MSB22624.1"/>
    <property type="molecule type" value="Genomic_DNA"/>
</dbReference>
<sequence>MVTAYEIAMGLPEARRMTNDDGNFKTEVTQQHINKAFEKALAAAELPTDWNGLVDRMRDCLLAKELAVGETVLFVATEAYCGPGDFSLRGGIVEAINPDRKTCSVRGTFFTMEDVPLRYVLGRYDRGVSEEHYGFQHVRPLLGERPELAQRYLREVETKWNASYERPAAAPEVSHGPVLGGLGT</sequence>
<evidence type="ECO:0000313" key="2">
    <source>
        <dbReference type="Proteomes" id="UP000434475"/>
    </source>
</evidence>
<evidence type="ECO:0000313" key="1">
    <source>
        <dbReference type="EMBL" id="MSB22624.1"/>
    </source>
</evidence>
<reference evidence="1 2" key="1">
    <citation type="journal article" date="2019" name="Nat. Med.">
        <title>A library of human gut bacterial isolates paired with longitudinal multiomics data enables mechanistic microbiome research.</title>
        <authorList>
            <person name="Poyet M."/>
            <person name="Groussin M."/>
            <person name="Gibbons S.M."/>
            <person name="Avila-Pacheco J."/>
            <person name="Jiang X."/>
            <person name="Kearney S.M."/>
            <person name="Perrotta A.R."/>
            <person name="Berdy B."/>
            <person name="Zhao S."/>
            <person name="Lieberman T.D."/>
            <person name="Swanson P.K."/>
            <person name="Smith M."/>
            <person name="Roesemann S."/>
            <person name="Alexander J.E."/>
            <person name="Rich S.A."/>
            <person name="Livny J."/>
            <person name="Vlamakis H."/>
            <person name="Clish C."/>
            <person name="Bullock K."/>
            <person name="Deik A."/>
            <person name="Scott J."/>
            <person name="Pierce K.A."/>
            <person name="Xavier R.J."/>
            <person name="Alm E.J."/>
        </authorList>
    </citation>
    <scope>NUCLEOTIDE SEQUENCE [LARGE SCALE GENOMIC DNA]</scope>
    <source>
        <strain evidence="1 2">BIOML-A2</strain>
    </source>
</reference>
<organism evidence="1 2">
    <name type="scientific">Flavonifractor plautii</name>
    <name type="common">Fusobacterium plautii</name>
    <dbReference type="NCBI Taxonomy" id="292800"/>
    <lineage>
        <taxon>Bacteria</taxon>
        <taxon>Bacillati</taxon>
        <taxon>Bacillota</taxon>
        <taxon>Clostridia</taxon>
        <taxon>Eubacteriales</taxon>
        <taxon>Oscillospiraceae</taxon>
        <taxon>Flavonifractor</taxon>
    </lineage>
</organism>
<proteinExistence type="predicted"/>